<dbReference type="EMBL" id="CAJNOC010007972">
    <property type="protein sequence ID" value="CAF1107866.1"/>
    <property type="molecule type" value="Genomic_DNA"/>
</dbReference>
<evidence type="ECO:0000313" key="3">
    <source>
        <dbReference type="Proteomes" id="UP000663879"/>
    </source>
</evidence>
<gene>
    <name evidence="2" type="ORF">OXX778_LOCUS21480</name>
</gene>
<proteinExistence type="predicted"/>
<dbReference type="OrthoDB" id="10642522at2759"/>
<name>A0A814PM79_9BILA</name>
<accession>A0A814PM79</accession>
<evidence type="ECO:0000313" key="2">
    <source>
        <dbReference type="EMBL" id="CAF1107866.1"/>
    </source>
</evidence>
<feature type="region of interest" description="Disordered" evidence="1">
    <location>
        <begin position="141"/>
        <end position="163"/>
    </location>
</feature>
<protein>
    <submittedName>
        <fullName evidence="2">Uncharacterized protein</fullName>
    </submittedName>
</protein>
<feature type="compositionally biased region" description="Low complexity" evidence="1">
    <location>
        <begin position="141"/>
        <end position="155"/>
    </location>
</feature>
<evidence type="ECO:0000256" key="1">
    <source>
        <dbReference type="SAM" id="MobiDB-lite"/>
    </source>
</evidence>
<dbReference type="AlphaFoldDB" id="A0A814PM79"/>
<sequence>MENYIKEVIPSLNHDLGDSHVVFYLSVFLSQDQQLKLKEFMVKYATLLRSYFKNLNIEIIDYTTEFQKRSDLLEKADKIVYVCATEEEIQNYLQKTIIFGQTKFHDDYNRINWFEEYSTKKIDITFNRSVSKANFNLTEPSSEQSSLLNNSESKQTNIEPAAQTSNYPISTTLKYGQNFAETNDNFYLRLPEHNKELNLFLLSSNNKKDSLAPTKPKKKKTINNENLALDYHINNFKTSLLSLIKKEESSIFYLKRNSFQIFKEDIKIIEPDYDSLIELSSIASKSTRPVSNESSKTISDANKISNVTELIEQKLLN</sequence>
<dbReference type="Proteomes" id="UP000663879">
    <property type="component" value="Unassembled WGS sequence"/>
</dbReference>
<keyword evidence="3" id="KW-1185">Reference proteome</keyword>
<reference evidence="2" key="1">
    <citation type="submission" date="2021-02" db="EMBL/GenBank/DDBJ databases">
        <authorList>
            <person name="Nowell W R."/>
        </authorList>
    </citation>
    <scope>NUCLEOTIDE SEQUENCE</scope>
    <source>
        <strain evidence="2">Ploen Becks lab</strain>
    </source>
</reference>
<organism evidence="2 3">
    <name type="scientific">Brachionus calyciflorus</name>
    <dbReference type="NCBI Taxonomy" id="104777"/>
    <lineage>
        <taxon>Eukaryota</taxon>
        <taxon>Metazoa</taxon>
        <taxon>Spiralia</taxon>
        <taxon>Gnathifera</taxon>
        <taxon>Rotifera</taxon>
        <taxon>Eurotatoria</taxon>
        <taxon>Monogononta</taxon>
        <taxon>Pseudotrocha</taxon>
        <taxon>Ploima</taxon>
        <taxon>Brachionidae</taxon>
        <taxon>Brachionus</taxon>
    </lineage>
</organism>
<comment type="caution">
    <text evidence="2">The sequence shown here is derived from an EMBL/GenBank/DDBJ whole genome shotgun (WGS) entry which is preliminary data.</text>
</comment>